<evidence type="ECO:0000313" key="2">
    <source>
        <dbReference type="Proteomes" id="UP000297391"/>
    </source>
</evidence>
<gene>
    <name evidence="1" type="ORF">DYL59_30745</name>
</gene>
<keyword evidence="2" id="KW-1185">Reference proteome</keyword>
<name>A0A4Z0AAR3_9PSED</name>
<dbReference type="AlphaFoldDB" id="A0A4Z0AAR3"/>
<evidence type="ECO:0000313" key="1">
    <source>
        <dbReference type="EMBL" id="TFY84112.1"/>
    </source>
</evidence>
<dbReference type="RefSeq" id="WP_135292545.1">
    <property type="nucleotide sequence ID" value="NZ_QUZU01000082.1"/>
</dbReference>
<proteinExistence type="predicted"/>
<reference evidence="1 2" key="1">
    <citation type="journal article" date="2019" name="Syst. Appl. Microbiol.">
        <title>New species of pathogenic Pseudomonas isolated from citrus in Tunisia: Proposal of Pseudomonas kairouanensis sp. nov. and Pseudomonas nabeulensis sp. nov.</title>
        <authorList>
            <person name="Oueslati M."/>
            <person name="Mulet M."/>
            <person name="Gomila M."/>
            <person name="Berge O."/>
            <person name="Hajlaoui M.R."/>
            <person name="Lalucat J."/>
            <person name="Sadfi-Zouaoui N."/>
            <person name="Garcia-Valdes E."/>
        </authorList>
    </citation>
    <scope>NUCLEOTIDE SEQUENCE [LARGE SCALE GENOMIC DNA]</scope>
    <source>
        <strain evidence="1 2">KC12</strain>
    </source>
</reference>
<sequence>MQQAAQQQEVNEIVISKPHALMDDLERIEYLADSLDAYIACPYPRLKLLAWVAAELVQGKHTDSASLDNAYEDWISNDADSDA</sequence>
<protein>
    <submittedName>
        <fullName evidence="1">Uncharacterized protein</fullName>
    </submittedName>
</protein>
<organism evidence="1 2">
    <name type="scientific">Pseudomonas kairouanensis</name>
    <dbReference type="NCBI Taxonomy" id="2293832"/>
    <lineage>
        <taxon>Bacteria</taxon>
        <taxon>Pseudomonadati</taxon>
        <taxon>Pseudomonadota</taxon>
        <taxon>Gammaproteobacteria</taxon>
        <taxon>Pseudomonadales</taxon>
        <taxon>Pseudomonadaceae</taxon>
        <taxon>Pseudomonas</taxon>
    </lineage>
</organism>
<accession>A0A4Z0AAR3</accession>
<dbReference type="Proteomes" id="UP000297391">
    <property type="component" value="Unassembled WGS sequence"/>
</dbReference>
<dbReference type="EMBL" id="QUZU01000082">
    <property type="protein sequence ID" value="TFY84112.1"/>
    <property type="molecule type" value="Genomic_DNA"/>
</dbReference>
<comment type="caution">
    <text evidence="1">The sequence shown here is derived from an EMBL/GenBank/DDBJ whole genome shotgun (WGS) entry which is preliminary data.</text>
</comment>